<evidence type="ECO:0000256" key="10">
    <source>
        <dbReference type="PIRNR" id="PIRNR002786"/>
    </source>
</evidence>
<evidence type="ECO:0000256" key="3">
    <source>
        <dbReference type="ARBA" id="ARBA00022448"/>
    </source>
</evidence>
<evidence type="ECO:0000256" key="9">
    <source>
        <dbReference type="ARBA" id="ARBA00023136"/>
    </source>
</evidence>
<dbReference type="EMBL" id="LLXS01000021">
    <property type="protein sequence ID" value="KRG42091.1"/>
    <property type="molecule type" value="Genomic_DNA"/>
</dbReference>
<feature type="domain" description="T2SS protein K first SAM-like" evidence="11">
    <location>
        <begin position="101"/>
        <end position="189"/>
    </location>
</feature>
<dbReference type="Proteomes" id="UP000050836">
    <property type="component" value="Unassembled WGS sequence"/>
</dbReference>
<dbReference type="InterPro" id="IPR038072">
    <property type="entry name" value="GspK_central_sf"/>
</dbReference>
<dbReference type="PANTHER" id="PTHR38831">
    <property type="entry name" value="TYPE II SECRETION SYSTEM PROTEIN K"/>
    <property type="match status" value="1"/>
</dbReference>
<sequence>MRSRGAALVLVLWVVALLAATIGTFALTAKVEYLQGRVLAQMAAGQQTARAGLEYALSRLRPDPLRPAWQADGRPYRWQFDGRTVELRIVAETGKVDLNLAERPLLEGLLRALAVEPARASQLAGAMVDWRDRDELLQPAGGAESGDYAAAGLPYGAKNAPFETVGELQLLLGMDAALYTRLAPLVTVFGTPQPDVRFTAAPVLTAMGLDAAQVIAARERGPMAVIDGTSPAPPASAGNGTYSIDSRVQLGSERQVVLRAVVRAGSGAGTGGYTVIRWEQGAAAR</sequence>
<evidence type="ECO:0000256" key="4">
    <source>
        <dbReference type="ARBA" id="ARBA00022475"/>
    </source>
</evidence>
<dbReference type="PIRSF" id="PIRSF002786">
    <property type="entry name" value="XcpX"/>
    <property type="match status" value="1"/>
</dbReference>
<keyword evidence="7" id="KW-0653">Protein transport</keyword>
<evidence type="ECO:0000256" key="2">
    <source>
        <dbReference type="ARBA" id="ARBA00007246"/>
    </source>
</evidence>
<keyword evidence="9 10" id="KW-0472">Membrane</keyword>
<keyword evidence="6" id="KW-0812">Transmembrane</keyword>
<evidence type="ECO:0000256" key="7">
    <source>
        <dbReference type="ARBA" id="ARBA00022927"/>
    </source>
</evidence>
<dbReference type="SUPFAM" id="SSF158544">
    <property type="entry name" value="GspK insert domain-like"/>
    <property type="match status" value="1"/>
</dbReference>
<dbReference type="GO" id="GO:0005886">
    <property type="term" value="C:plasma membrane"/>
    <property type="evidence" value="ECO:0007669"/>
    <property type="project" value="UniProtKB-SubCell"/>
</dbReference>
<keyword evidence="4 10" id="KW-1003">Cell membrane</keyword>
<reference evidence="12 13" key="1">
    <citation type="submission" date="2015-10" db="EMBL/GenBank/DDBJ databases">
        <title>Genome sequencing and analysis of members of genus Stenotrophomonas.</title>
        <authorList>
            <person name="Patil P.P."/>
            <person name="Midha S."/>
            <person name="Patil P.B."/>
        </authorList>
    </citation>
    <scope>NUCLEOTIDE SEQUENCE [LARGE SCALE GENOMIC DNA]</scope>
    <source>
        <strain evidence="12 13">JCM 9942</strain>
    </source>
</reference>
<evidence type="ECO:0000259" key="11">
    <source>
        <dbReference type="Pfam" id="PF21687"/>
    </source>
</evidence>
<keyword evidence="8" id="KW-1133">Transmembrane helix</keyword>
<name>A0A0R0AAP8_9GAMM</name>
<dbReference type="RefSeq" id="WP_057506124.1">
    <property type="nucleotide sequence ID" value="NZ_LLXS01000021.1"/>
</dbReference>
<organism evidence="12 13">
    <name type="scientific">Stenotrophomonas pictorum JCM 9942</name>
    <dbReference type="NCBI Taxonomy" id="1236960"/>
    <lineage>
        <taxon>Bacteria</taxon>
        <taxon>Pseudomonadati</taxon>
        <taxon>Pseudomonadota</taxon>
        <taxon>Gammaproteobacteria</taxon>
        <taxon>Lysobacterales</taxon>
        <taxon>Lysobacteraceae</taxon>
        <taxon>Stenotrophomonas</taxon>
    </lineage>
</organism>
<dbReference type="PANTHER" id="PTHR38831:SF2">
    <property type="entry name" value="TYPE II SECRETION SYSTEM PROTEIN K"/>
    <property type="match status" value="1"/>
</dbReference>
<comment type="subcellular location">
    <subcellularLocation>
        <location evidence="1 10">Cell inner membrane</location>
    </subcellularLocation>
</comment>
<dbReference type="Gene3D" id="1.10.40.60">
    <property type="entry name" value="EpsJ-like"/>
    <property type="match status" value="1"/>
</dbReference>
<evidence type="ECO:0000313" key="12">
    <source>
        <dbReference type="EMBL" id="KRG42091.1"/>
    </source>
</evidence>
<keyword evidence="5 10" id="KW-0997">Cell inner membrane</keyword>
<evidence type="ECO:0000313" key="13">
    <source>
        <dbReference type="Proteomes" id="UP000050836"/>
    </source>
</evidence>
<dbReference type="InterPro" id="IPR049031">
    <property type="entry name" value="T2SSK_SAM-like_1st"/>
</dbReference>
<keyword evidence="13" id="KW-1185">Reference proteome</keyword>
<dbReference type="InterPro" id="IPR005628">
    <property type="entry name" value="GspK"/>
</dbReference>
<dbReference type="GO" id="GO:0009306">
    <property type="term" value="P:protein secretion"/>
    <property type="evidence" value="ECO:0007669"/>
    <property type="project" value="InterPro"/>
</dbReference>
<comment type="similarity">
    <text evidence="2 10">Belongs to the GSP K family.</text>
</comment>
<evidence type="ECO:0000256" key="6">
    <source>
        <dbReference type="ARBA" id="ARBA00022692"/>
    </source>
</evidence>
<dbReference type="AlphaFoldDB" id="A0A0R0AAP8"/>
<protein>
    <recommendedName>
        <fullName evidence="10">Type II secretion system protein K</fullName>
    </recommendedName>
</protein>
<dbReference type="Pfam" id="PF21687">
    <property type="entry name" value="T2SSK_1st"/>
    <property type="match status" value="1"/>
</dbReference>
<comment type="caution">
    <text evidence="12">The sequence shown here is derived from an EMBL/GenBank/DDBJ whole genome shotgun (WGS) entry which is preliminary data.</text>
</comment>
<accession>A0A0R0AAP8</accession>
<gene>
    <name evidence="12" type="ORF">ARC78_10195</name>
</gene>
<evidence type="ECO:0000256" key="8">
    <source>
        <dbReference type="ARBA" id="ARBA00022989"/>
    </source>
</evidence>
<evidence type="ECO:0000256" key="1">
    <source>
        <dbReference type="ARBA" id="ARBA00004533"/>
    </source>
</evidence>
<proteinExistence type="inferred from homology"/>
<keyword evidence="3 10" id="KW-0813">Transport</keyword>
<evidence type="ECO:0000256" key="5">
    <source>
        <dbReference type="ARBA" id="ARBA00022519"/>
    </source>
</evidence>